<dbReference type="AlphaFoldDB" id="A0A3A9ZA53"/>
<comment type="caution">
    <text evidence="2">The sequence shown here is derived from an EMBL/GenBank/DDBJ whole genome shotgun (WGS) entry which is preliminary data.</text>
</comment>
<dbReference type="Proteomes" id="UP000281726">
    <property type="component" value="Unassembled WGS sequence"/>
</dbReference>
<evidence type="ECO:0000313" key="3">
    <source>
        <dbReference type="Proteomes" id="UP000281726"/>
    </source>
</evidence>
<evidence type="ECO:0000313" key="2">
    <source>
        <dbReference type="EMBL" id="RKN44216.1"/>
    </source>
</evidence>
<evidence type="ECO:0000256" key="1">
    <source>
        <dbReference type="SAM" id="Phobius"/>
    </source>
</evidence>
<dbReference type="OrthoDB" id="3405865at2"/>
<reference evidence="2 3" key="1">
    <citation type="journal article" date="2004" name="Syst. Appl. Microbiol.">
        <title>Cryptoendolithic actinomycetes from antarctic sandstone rock samples: Micromonospora endolithica sp. nov. and two isolates related to Micromonospora coerulea Jensen 1932.</title>
        <authorList>
            <person name="Hirsch P."/>
            <person name="Mevs U."/>
            <person name="Kroppenstedt R.M."/>
            <person name="Schumann P."/>
            <person name="Stackebrandt E."/>
        </authorList>
    </citation>
    <scope>NUCLEOTIDE SEQUENCE [LARGE SCALE GENOMIC DNA]</scope>
    <source>
        <strain evidence="2 3">JCM 12677</strain>
    </source>
</reference>
<feature type="transmembrane region" description="Helical" evidence="1">
    <location>
        <begin position="41"/>
        <end position="62"/>
    </location>
</feature>
<protein>
    <recommendedName>
        <fullName evidence="4">WD40 repeat domain-containing protein</fullName>
    </recommendedName>
</protein>
<dbReference type="RefSeq" id="WP_120729625.1">
    <property type="nucleotide sequence ID" value="NZ_RBAK01000007.1"/>
</dbReference>
<name>A0A3A9ZA53_9ACTN</name>
<dbReference type="EMBL" id="RBAK01000007">
    <property type="protein sequence ID" value="RKN44216.1"/>
    <property type="molecule type" value="Genomic_DNA"/>
</dbReference>
<keyword evidence="1" id="KW-0812">Transmembrane</keyword>
<accession>A0A3A9ZA53</accession>
<keyword evidence="3" id="KW-1185">Reference proteome</keyword>
<gene>
    <name evidence="2" type="ORF">D7223_18230</name>
</gene>
<proteinExistence type="predicted"/>
<organism evidence="2 3">
    <name type="scientific">Micromonospora endolithica</name>
    <dbReference type="NCBI Taxonomy" id="230091"/>
    <lineage>
        <taxon>Bacteria</taxon>
        <taxon>Bacillati</taxon>
        <taxon>Actinomycetota</taxon>
        <taxon>Actinomycetes</taxon>
        <taxon>Micromonosporales</taxon>
        <taxon>Micromonosporaceae</taxon>
        <taxon>Micromonospora</taxon>
    </lineage>
</organism>
<keyword evidence="1" id="KW-0472">Membrane</keyword>
<dbReference type="SUPFAM" id="SSF69304">
    <property type="entry name" value="Tricorn protease N-terminal domain"/>
    <property type="match status" value="1"/>
</dbReference>
<evidence type="ECO:0008006" key="4">
    <source>
        <dbReference type="Google" id="ProtNLM"/>
    </source>
</evidence>
<keyword evidence="1" id="KW-1133">Transmembrane helix</keyword>
<sequence>MTDVPEDLVRAVHLAARATPAPAADLARVHRRVRTRRRRRLVGTAGAVVVLVTLTGGAVPLLTANPPASPPPAGVTGPVATPAPATPPPVQRLLIAGGGGTWQAPGGTEIGLVSGTADEVLSDGSVRRHPVPAGWEQTVALPDGRLVGLRLTDLLPGVTREDGPDVAGLSVELVVLAADGAVRQRREVRRPGRTVKLVGADQRVAYLTRDEGLVAHDLATGREEVLLRSAAIGVDLLRATLDVGGGRVAVRAALERPDCRIDVLALAGGQRTGRITAPGDCGFRLSPDGSRVAVTYRARPAGDARRHEYRLAVYDVRGGVRGTDVPVGTARAGAGPVRGGTWGTAWSDDATVRVVWADLPAEPRRVYPVAEVCTVVTVRVQ</sequence>